<evidence type="ECO:0000256" key="1">
    <source>
        <dbReference type="SAM" id="MobiDB-lite"/>
    </source>
</evidence>
<comment type="caution">
    <text evidence="3">The sequence shown here is derived from an EMBL/GenBank/DDBJ whole genome shotgun (WGS) entry which is preliminary data.</text>
</comment>
<evidence type="ECO:0000313" key="3">
    <source>
        <dbReference type="EMBL" id="KAB2808936.1"/>
    </source>
</evidence>
<dbReference type="RefSeq" id="WP_151581125.1">
    <property type="nucleotide sequence ID" value="NZ_WBVM01000002.1"/>
</dbReference>
<feature type="domain" description="DUF4132" evidence="2">
    <location>
        <begin position="934"/>
        <end position="1117"/>
    </location>
</feature>
<protein>
    <submittedName>
        <fullName evidence="3">DUF4132 domain-containing protein</fullName>
    </submittedName>
</protein>
<feature type="region of interest" description="Disordered" evidence="1">
    <location>
        <begin position="325"/>
        <end position="346"/>
    </location>
</feature>
<name>A0A7J5DV37_NOCSI</name>
<gene>
    <name evidence="3" type="ORF">F9L07_17850</name>
</gene>
<dbReference type="Proteomes" id="UP000449906">
    <property type="component" value="Unassembled WGS sequence"/>
</dbReference>
<organism evidence="3 4">
    <name type="scientific">Nocardioides simplex</name>
    <name type="common">Arthrobacter simplex</name>
    <dbReference type="NCBI Taxonomy" id="2045"/>
    <lineage>
        <taxon>Bacteria</taxon>
        <taxon>Bacillati</taxon>
        <taxon>Actinomycetota</taxon>
        <taxon>Actinomycetes</taxon>
        <taxon>Propionibacteriales</taxon>
        <taxon>Nocardioidaceae</taxon>
        <taxon>Pimelobacter</taxon>
    </lineage>
</organism>
<dbReference type="EMBL" id="WBVM01000002">
    <property type="protein sequence ID" value="KAB2808936.1"/>
    <property type="molecule type" value="Genomic_DNA"/>
</dbReference>
<dbReference type="AlphaFoldDB" id="A0A7J5DV37"/>
<reference evidence="3 4" key="1">
    <citation type="submission" date="2019-09" db="EMBL/GenBank/DDBJ databases">
        <title>Pimelobacter sp. isolated from Paulinella.</title>
        <authorList>
            <person name="Jeong S.E."/>
        </authorList>
    </citation>
    <scope>NUCLEOTIDE SEQUENCE [LARGE SCALE GENOMIC DNA]</scope>
    <source>
        <strain evidence="3 4">Pch-N</strain>
    </source>
</reference>
<proteinExistence type="predicted"/>
<dbReference type="InterPro" id="IPR025406">
    <property type="entry name" value="DUF4132"/>
</dbReference>
<accession>A0A7J5DV37</accession>
<dbReference type="Pfam" id="PF13569">
    <property type="entry name" value="DUF4132"/>
    <property type="match status" value="1"/>
</dbReference>
<evidence type="ECO:0000259" key="2">
    <source>
        <dbReference type="Pfam" id="PF13569"/>
    </source>
</evidence>
<sequence>MRWFGSERKRARDLPPGVGAEWADALDATFAQLSHEAPGAARDLLSYVLTGIPERALGDVHQELDRLRRTAYRDVHAEQQPLIALSRGLSDVPLPVAVRTAAAVDAIGDGHWHARVIDDVPWLDGLLRDVAIAVQREERESGRSDEPFPLGADLVEDMLAATGHDRELAMVAAFSEEQHRFYPMASSRTALRRLVGYDAAVRRHADAVRPRLAGSVDARLTALEALEGVADETLGLFAEELAQCATATATTVESAARPHVERAGRALFPPLRAIAVEGAPGARAKALDLLHALGDDATASWAEETAGADRAASVRRLAERWQTAPPTNIVPDEDPAPPPPVTVDWRTPVTPELRTRVRAVVASANDRIANEREHWRQMQATRSYPVGPVPEPLAPDFLDAVLDDLAAGRSPAGTIRSLRRVGRRSELGHVLRHAELGVGFPADLALLAAAGDLVEDHRPLLTYEAIRAVEEPPVTERPEPLVVAAVVEELCGSGALSVFHAWGRGWSEQYGLELPGEAWAAFVLAHLDLVIDQLESSERDYWLDEDLAHRAVGVLPRLPAPLVEVLVGQALGSRKRVQRPAQDALAVVPGIEERVIAALGDGKSEVRALAASWLARLQAPAALGALEAAVAKERNDLVIGALLDALEALGQPVEKYLDRGDLLAKADKLAAKPVPAALTWFPWAGLPEVRWADSGAPVERSIVQWLLTQAVKAKSAEPNAVQRRYCAMLDPADRAALGQYVLEAWVAEDLRPIPLEEARRRAAEEAYWVVTYHGHPLHGVPVEQAAETLLPRHLRAPEGSATAAKGLLAIAAVCAGSGAAPVTERYLQEWYGHRPHQGRALIQMLAWIDDPSATQLVLAVGSRFRTKSFQEEATRQAAALAERRGWTMSELADRTVPSAGFDDRGVLELSYGDRVFTARLLPDLAVELRSPEDKVVKSLPAPRQSDDADRVKESKKALAATKKEVKTVAAAQTERLYEALCTGRTWDTEVWTDHLLRHPLLRHLVRRLVWLATAPDGSRTVFRPLDDGTLTDVDDEPVELGPDDMIALAHDALLPEDAVAAWLEHLADYEIVPLFTQLGKERFELPDEQRTATAIEDHLGHLVESFKLRGRATKLGYARGPAEDGGIFVTYVKRFPALGIVTVIDFTGNTLPEENRVVALERLRFERIGGERRRSDVALGDVPAVLLSEAYGDLRALAAVGAGFDPDWQKKVEW</sequence>
<evidence type="ECO:0000313" key="4">
    <source>
        <dbReference type="Proteomes" id="UP000449906"/>
    </source>
</evidence>